<dbReference type="Gene3D" id="2.160.20.10">
    <property type="entry name" value="Single-stranded right-handed beta-helix, Pectin lyase-like"/>
    <property type="match status" value="1"/>
</dbReference>
<dbReference type="InterPro" id="IPR008979">
    <property type="entry name" value="Galactose-bd-like_sf"/>
</dbReference>
<evidence type="ECO:0000259" key="3">
    <source>
        <dbReference type="Pfam" id="PF01833"/>
    </source>
</evidence>
<dbReference type="Pfam" id="PF01833">
    <property type="entry name" value="TIG"/>
    <property type="match status" value="1"/>
</dbReference>
<dbReference type="Proteomes" id="UP001595190">
    <property type="component" value="Unassembled WGS sequence"/>
</dbReference>
<gene>
    <name evidence="4" type="ORF">ACETRX_35100</name>
</gene>
<organism evidence="4 5">
    <name type="scientific">Labrys neptuniae</name>
    <dbReference type="NCBI Taxonomy" id="376174"/>
    <lineage>
        <taxon>Bacteria</taxon>
        <taxon>Pseudomonadati</taxon>
        <taxon>Pseudomonadota</taxon>
        <taxon>Alphaproteobacteria</taxon>
        <taxon>Hyphomicrobiales</taxon>
        <taxon>Xanthobacteraceae</taxon>
        <taxon>Labrys</taxon>
    </lineage>
</organism>
<dbReference type="SUPFAM" id="SSF81296">
    <property type="entry name" value="E set domains"/>
    <property type="match status" value="1"/>
</dbReference>
<dbReference type="PANTHER" id="PTHR36453:SF1">
    <property type="entry name" value="RIGHT HANDED BETA HELIX DOMAIN-CONTAINING PROTEIN"/>
    <property type="match status" value="1"/>
</dbReference>
<feature type="signal peptide" evidence="2">
    <location>
        <begin position="1"/>
        <end position="25"/>
    </location>
</feature>
<feature type="region of interest" description="Disordered" evidence="1">
    <location>
        <begin position="34"/>
        <end position="60"/>
    </location>
</feature>
<dbReference type="SUPFAM" id="SSF51126">
    <property type="entry name" value="Pectin lyase-like"/>
    <property type="match status" value="1"/>
</dbReference>
<evidence type="ECO:0000256" key="2">
    <source>
        <dbReference type="SAM" id="SignalP"/>
    </source>
</evidence>
<dbReference type="InterPro" id="IPR012334">
    <property type="entry name" value="Pectin_lyas_fold"/>
</dbReference>
<accession>A0ABV6ZRQ9</accession>
<dbReference type="EMBL" id="JBHGPK010000048">
    <property type="protein sequence ID" value="MFC2254868.1"/>
    <property type="molecule type" value="Genomic_DNA"/>
</dbReference>
<proteinExistence type="predicted"/>
<sequence>MLIKKALPAGLLAASILAAGGNAFANDPVTSGTFGNVDAPSQQFGQPTSLPDQSPNGEPSTVSLVATIQAAPNGSGTTCSLAQPCSLGDAQAKVRSLRAQGVAGITVLLADGTYPLGGKTWRFRPEDSGSPGHPVVWKAADGARPIISGATRITGWKLHDAAKGIWSARVPANSASRQLYVEGKIAPIAQATLGELKFEGRWLGNEMGYAIGSDPAASAWFGALTPAQAKKIEFNYVGGNGSWTNTRCRVEATSGTGITMTQPCWQNTTARIQIAPYVYVQTGYLPPMSKQTMPARIENAYSLLSPGEWFLDDTADTLYYIPAPGQDMAKLDVQLPQLEHLLTVAGTLANPIHDIAFQGLQFSYATWNGPSLPSGFSEIQSNLHMTVIGQGYCFYSVQLGIGDLSNTCPIMAFSQPKGNVSVSAAVRISLTGNRFVGLGGAGLNIAYGSVDTQVQGNVFTEIASTAMLIGCSFDPKPDGDPDIGTPAQANGTPVPRPTSTQRAEAIKKNCTPNPEEVVGDSIGRNEILTGTKISNNLVHDIGIDYWGASGITLLFSQQTSILNNHIYNVPYSGITAGVVQGHFDNSNHPQFTTNINAANEISYNLIHNHMKRLQDGGAIYVEGHQAEYILDAGKVDRERTLANGLLVRGNVTHTNSSNFAYYNDAGSEWINWDRNVSFNALVKDSAGNGGCQPSGHFWLSGNYLSKPSRVDFNFVCGTEPVDRNVAADNKTIPNTPGVADIPRAMLAGAGLTEAFRTIEAGEPAIATYVAPVTAGQKILIAGSGFKVDTKVTFGGRSAAVQYLSPGFLLATAPSSGPLSPVWVGDRLAPQGSLSAGATASATSIWSNDYRPEMAIDSDPTSRWASNETNPTLTQTFAWATTVKEIHLAEFAVEFNQFLNTYAEGKQFVYRTGAFTVEAQVNGSWRQVASGNGIGAYLVIKLPAPVTATALRINLTSIDGKPPSLFSFLAF</sequence>
<dbReference type="InterPro" id="IPR002909">
    <property type="entry name" value="IPT_dom"/>
</dbReference>
<feature type="chain" id="PRO_5047106035" evidence="2">
    <location>
        <begin position="26"/>
        <end position="970"/>
    </location>
</feature>
<evidence type="ECO:0000313" key="5">
    <source>
        <dbReference type="Proteomes" id="UP001595190"/>
    </source>
</evidence>
<reference evidence="4 5" key="1">
    <citation type="submission" date="2024-09" db="EMBL/GenBank/DDBJ databases">
        <title>Description of Labrys sedimenti sp. nov., isolated from a diclofenac-degrading enrichment culture, and genome-based reclassification of Labrys portucalensis as a later heterotypic synonym of Labrys neptuniae.</title>
        <authorList>
            <person name="Tancsics A."/>
            <person name="Csepanyi A."/>
        </authorList>
    </citation>
    <scope>NUCLEOTIDE SEQUENCE [LARGE SCALE GENOMIC DNA]</scope>
    <source>
        <strain evidence="4 5">LMG 23412</strain>
    </source>
</reference>
<comment type="caution">
    <text evidence="4">The sequence shown here is derived from an EMBL/GenBank/DDBJ whole genome shotgun (WGS) entry which is preliminary data.</text>
</comment>
<feature type="domain" description="IPT/TIG" evidence="3">
    <location>
        <begin position="770"/>
        <end position="816"/>
    </location>
</feature>
<evidence type="ECO:0000313" key="4">
    <source>
        <dbReference type="EMBL" id="MFC2254868.1"/>
    </source>
</evidence>
<dbReference type="InterPro" id="IPR013783">
    <property type="entry name" value="Ig-like_fold"/>
</dbReference>
<name>A0ABV6ZRQ9_9HYPH</name>
<feature type="compositionally biased region" description="Polar residues" evidence="1">
    <location>
        <begin position="487"/>
        <end position="500"/>
    </location>
</feature>
<dbReference type="Gene3D" id="2.60.120.260">
    <property type="entry name" value="Galactose-binding domain-like"/>
    <property type="match status" value="1"/>
</dbReference>
<dbReference type="SUPFAM" id="SSF49785">
    <property type="entry name" value="Galactose-binding domain-like"/>
    <property type="match status" value="1"/>
</dbReference>
<dbReference type="PANTHER" id="PTHR36453">
    <property type="entry name" value="SECRETED PROTEIN-RELATED"/>
    <property type="match status" value="1"/>
</dbReference>
<evidence type="ECO:0000256" key="1">
    <source>
        <dbReference type="SAM" id="MobiDB-lite"/>
    </source>
</evidence>
<feature type="region of interest" description="Disordered" evidence="1">
    <location>
        <begin position="479"/>
        <end position="500"/>
    </location>
</feature>
<dbReference type="InterPro" id="IPR011050">
    <property type="entry name" value="Pectin_lyase_fold/virulence"/>
</dbReference>
<dbReference type="Gene3D" id="2.60.40.10">
    <property type="entry name" value="Immunoglobulins"/>
    <property type="match status" value="1"/>
</dbReference>
<dbReference type="RefSeq" id="WP_394315470.1">
    <property type="nucleotide sequence ID" value="NZ_JBHGPK010000048.1"/>
</dbReference>
<keyword evidence="2" id="KW-0732">Signal</keyword>
<protein>
    <submittedName>
        <fullName evidence="4">IPT/TIG domain-containing protein</fullName>
    </submittedName>
</protein>
<dbReference type="InterPro" id="IPR014756">
    <property type="entry name" value="Ig_E-set"/>
</dbReference>